<sequence length="227" mass="24897">MNPVAVVTHGLWAKVQSGQHIPAGYELPDDVKAELNQKTAAVINDLFRDLRSICTAWKQAWPDRGTYNASKQQWLTAFLEAGICNPEQLQFGLMRCRQSGAAFIPPPGEFIQWCQPSPEMLGLPAVVAAFREATRNAHPAMAGRGKWSHDAVWHAAKECGFENLNKLPSDASAKLFERNYTIAVRRLMAGEPLQKMPLALPAEATAPRTPQVGNSALAAMRARLAGR</sequence>
<gene>
    <name evidence="1" type="ORF">B8W72_20745</name>
</gene>
<reference evidence="1 2" key="1">
    <citation type="submission" date="2017-05" db="EMBL/GenBank/DDBJ databases">
        <title>Whole genome sequence of Pseudomonas putida isolate 1312 commercialized as a biostimulant.</title>
        <authorList>
            <person name="Crovadore J."/>
            <person name="Blanc P."/>
            <person name="Chablais R."/>
            <person name="Cochard B."/>
            <person name="Grizard D."/>
            <person name="Lefort F."/>
        </authorList>
    </citation>
    <scope>NUCLEOTIDE SEQUENCE [LARGE SCALE GENOMIC DNA]</scope>
    <source>
        <strain evidence="1 2">1312</strain>
    </source>
</reference>
<dbReference type="Proteomes" id="UP000196082">
    <property type="component" value="Unassembled WGS sequence"/>
</dbReference>
<evidence type="ECO:0000313" key="2">
    <source>
        <dbReference type="Proteomes" id="UP000196082"/>
    </source>
</evidence>
<accession>A0A1Y3KWP5</accession>
<name>A0A1Y3KWP5_PSEPU</name>
<proteinExistence type="predicted"/>
<organism evidence="1 2">
    <name type="scientific">Pseudomonas putida</name>
    <name type="common">Arthrobacter siderocapsulatus</name>
    <dbReference type="NCBI Taxonomy" id="303"/>
    <lineage>
        <taxon>Bacteria</taxon>
        <taxon>Pseudomonadati</taxon>
        <taxon>Pseudomonadota</taxon>
        <taxon>Gammaproteobacteria</taxon>
        <taxon>Pseudomonadales</taxon>
        <taxon>Pseudomonadaceae</taxon>
        <taxon>Pseudomonas</taxon>
    </lineage>
</organism>
<evidence type="ECO:0000313" key="1">
    <source>
        <dbReference type="EMBL" id="OUM28290.1"/>
    </source>
</evidence>
<dbReference type="InterPro" id="IPR009731">
    <property type="entry name" value="P-like"/>
</dbReference>
<dbReference type="RefSeq" id="WP_086977715.1">
    <property type="nucleotide sequence ID" value="NZ_NFSB01000084.1"/>
</dbReference>
<comment type="caution">
    <text evidence="1">The sequence shown here is derived from an EMBL/GenBank/DDBJ whole genome shotgun (WGS) entry which is preliminary data.</text>
</comment>
<dbReference type="Pfam" id="PF06992">
    <property type="entry name" value="Phage_lambda_P"/>
    <property type="match status" value="1"/>
</dbReference>
<dbReference type="AlphaFoldDB" id="A0A1Y3KWP5"/>
<dbReference type="EMBL" id="NFSB01000084">
    <property type="protein sequence ID" value="OUM28290.1"/>
    <property type="molecule type" value="Genomic_DNA"/>
</dbReference>
<dbReference type="GO" id="GO:0006270">
    <property type="term" value="P:DNA replication initiation"/>
    <property type="evidence" value="ECO:0007669"/>
    <property type="project" value="InterPro"/>
</dbReference>
<protein>
    <submittedName>
        <fullName evidence="1">Replication protein P</fullName>
    </submittedName>
</protein>